<proteinExistence type="predicted"/>
<dbReference type="Gene3D" id="3.40.50.150">
    <property type="entry name" value="Vaccinia Virus protein VP39"/>
    <property type="match status" value="1"/>
</dbReference>
<dbReference type="GO" id="GO:0005737">
    <property type="term" value="C:cytoplasm"/>
    <property type="evidence" value="ECO:0007669"/>
    <property type="project" value="TreeGrafter"/>
</dbReference>
<dbReference type="AlphaFoldDB" id="A0A813UVN5"/>
<evidence type="ECO:0000313" key="4">
    <source>
        <dbReference type="Proteomes" id="UP000663832"/>
    </source>
</evidence>
<dbReference type="GO" id="GO:0000049">
    <property type="term" value="F:tRNA binding"/>
    <property type="evidence" value="ECO:0007669"/>
    <property type="project" value="TreeGrafter"/>
</dbReference>
<dbReference type="GO" id="GO:0106335">
    <property type="term" value="F:tRNA (5-carboxymethyluridine(34)-5-O)-methyltransferase activity"/>
    <property type="evidence" value="ECO:0007669"/>
    <property type="project" value="TreeGrafter"/>
</dbReference>
<dbReference type="OrthoDB" id="271595at2759"/>
<dbReference type="PANTHER" id="PTHR13069">
    <property type="entry name" value="ALKYLATED DNA REPAIR PROTEIN ALKB HOMOLOG 8"/>
    <property type="match status" value="1"/>
</dbReference>
<dbReference type="GO" id="GO:0005634">
    <property type="term" value="C:nucleus"/>
    <property type="evidence" value="ECO:0007669"/>
    <property type="project" value="TreeGrafter"/>
</dbReference>
<keyword evidence="2" id="KW-0808">Transferase</keyword>
<dbReference type="InterPro" id="IPR051422">
    <property type="entry name" value="AlkB_tRNA_MeTrf/Diox"/>
</dbReference>
<name>A0A813UVN5_9BILA</name>
<dbReference type="GO" id="GO:0002098">
    <property type="term" value="P:tRNA wobble uridine modification"/>
    <property type="evidence" value="ECO:0007669"/>
    <property type="project" value="TreeGrafter"/>
</dbReference>
<comment type="caution">
    <text evidence="3">The sequence shown here is derived from an EMBL/GenBank/DDBJ whole genome shotgun (WGS) entry which is preliminary data.</text>
</comment>
<feature type="non-terminal residue" evidence="3">
    <location>
        <position position="1"/>
    </location>
</feature>
<keyword evidence="1" id="KW-0489">Methyltransferase</keyword>
<dbReference type="PANTHER" id="PTHR13069:SF21">
    <property type="entry name" value="ALKYLATED DNA REPAIR PROTEIN ALKB HOMOLOG 8"/>
    <property type="match status" value="1"/>
</dbReference>
<accession>A0A813UVN5</accession>
<gene>
    <name evidence="3" type="ORF">QVE165_LOCUS5626</name>
</gene>
<evidence type="ECO:0000313" key="3">
    <source>
        <dbReference type="EMBL" id="CAF0828018.1"/>
    </source>
</evidence>
<dbReference type="InterPro" id="IPR029063">
    <property type="entry name" value="SAM-dependent_MTases_sf"/>
</dbReference>
<evidence type="ECO:0000256" key="1">
    <source>
        <dbReference type="ARBA" id="ARBA00022603"/>
    </source>
</evidence>
<protein>
    <submittedName>
        <fullName evidence="3">Uncharacterized protein</fullName>
    </submittedName>
</protein>
<sequence>RPFPMSSYNDEQINTNPCNKRFYHVFKHGELEMLIEEASKTIVGSRIVKSYYDHGNWCAIVQKDIDIGSL</sequence>
<dbReference type="Proteomes" id="UP000663832">
    <property type="component" value="Unassembled WGS sequence"/>
</dbReference>
<keyword evidence="4" id="KW-1185">Reference proteome</keyword>
<dbReference type="EMBL" id="CAJNOM010000023">
    <property type="protein sequence ID" value="CAF0828018.1"/>
    <property type="molecule type" value="Genomic_DNA"/>
</dbReference>
<reference evidence="3" key="1">
    <citation type="submission" date="2021-02" db="EMBL/GenBank/DDBJ databases">
        <authorList>
            <person name="Nowell W R."/>
        </authorList>
    </citation>
    <scope>NUCLEOTIDE SEQUENCE</scope>
</reference>
<dbReference type="GO" id="GO:0030488">
    <property type="term" value="P:tRNA methylation"/>
    <property type="evidence" value="ECO:0007669"/>
    <property type="project" value="TreeGrafter"/>
</dbReference>
<evidence type="ECO:0000256" key="2">
    <source>
        <dbReference type="ARBA" id="ARBA00022679"/>
    </source>
</evidence>
<organism evidence="3 4">
    <name type="scientific">Adineta steineri</name>
    <dbReference type="NCBI Taxonomy" id="433720"/>
    <lineage>
        <taxon>Eukaryota</taxon>
        <taxon>Metazoa</taxon>
        <taxon>Spiralia</taxon>
        <taxon>Gnathifera</taxon>
        <taxon>Rotifera</taxon>
        <taxon>Eurotatoria</taxon>
        <taxon>Bdelloidea</taxon>
        <taxon>Adinetida</taxon>
        <taxon>Adinetidae</taxon>
        <taxon>Adineta</taxon>
    </lineage>
</organism>